<dbReference type="Proteomes" id="UP000549250">
    <property type="component" value="Unassembled WGS sequence"/>
</dbReference>
<dbReference type="InterPro" id="IPR050682">
    <property type="entry name" value="ModA/WtpA"/>
</dbReference>
<evidence type="ECO:0000313" key="1">
    <source>
        <dbReference type="EMBL" id="MBB3104497.1"/>
    </source>
</evidence>
<dbReference type="Gene3D" id="3.40.190.10">
    <property type="entry name" value="Periplasmic binding protein-like II"/>
    <property type="match status" value="2"/>
</dbReference>
<dbReference type="GO" id="GO:0015689">
    <property type="term" value="P:molybdate ion transport"/>
    <property type="evidence" value="ECO:0007669"/>
    <property type="project" value="TreeGrafter"/>
</dbReference>
<dbReference type="AlphaFoldDB" id="A0A839T4N8"/>
<comment type="caution">
    <text evidence="1">The sequence shown here is derived from an EMBL/GenBank/DDBJ whole genome shotgun (WGS) entry which is preliminary data.</text>
</comment>
<dbReference type="EMBL" id="JACHXI010000016">
    <property type="protein sequence ID" value="MBB3104497.1"/>
    <property type="molecule type" value="Genomic_DNA"/>
</dbReference>
<dbReference type="PANTHER" id="PTHR30632">
    <property type="entry name" value="MOLYBDATE-BINDING PERIPLASMIC PROTEIN"/>
    <property type="match status" value="1"/>
</dbReference>
<name>A0A839T4N8_AZOMA</name>
<gene>
    <name evidence="1" type="ORF">FHR87_002917</name>
</gene>
<sequence length="258" mass="27413">MNTFMKNFAAAILVAGLGLVGTIQAEEIKVMTSGGFTAAYNILGPRFAAEHNDTLKTILGPSMGKAPEAIPNRLAKGEKADVVIMVGYALAELIEQGQIEPGTRVELADSRIGAVVHAGAAKPRIDSIDELKQTLLSADSVAYSDSASGVYIQTQLFKRLDIEDQLLPKAHMIEKIPVATVVATGNYQLGFQQVSELLPVPGVTYIGKIAEPLQSVTRFAGAIPKEAEHSEEAKSLLAYLASKEVQPEIQSTGLDSVP</sequence>
<dbReference type="SUPFAM" id="SSF53850">
    <property type="entry name" value="Periplasmic binding protein-like II"/>
    <property type="match status" value="1"/>
</dbReference>
<dbReference type="PANTHER" id="PTHR30632:SF11">
    <property type="entry name" value="BLR4797 PROTEIN"/>
    <property type="match status" value="1"/>
</dbReference>
<proteinExistence type="predicted"/>
<reference evidence="1 2" key="1">
    <citation type="submission" date="2020-08" db="EMBL/GenBank/DDBJ databases">
        <title>Genomic Encyclopedia of Type Strains, Phase III (KMG-III): the genomes of soil and plant-associated and newly described type strains.</title>
        <authorList>
            <person name="Whitman W."/>
        </authorList>
    </citation>
    <scope>NUCLEOTIDE SEQUENCE [LARGE SCALE GENOMIC DNA]</scope>
    <source>
        <strain evidence="1 2">CECT 4462</strain>
    </source>
</reference>
<organism evidence="1 2">
    <name type="scientific">Azomonas macrocytogenes</name>
    <name type="common">Azotobacter macrocytogenes</name>
    <dbReference type="NCBI Taxonomy" id="69962"/>
    <lineage>
        <taxon>Bacteria</taxon>
        <taxon>Pseudomonadati</taxon>
        <taxon>Pseudomonadota</taxon>
        <taxon>Gammaproteobacteria</taxon>
        <taxon>Pseudomonadales</taxon>
        <taxon>Pseudomonadaceae</taxon>
        <taxon>Azomonas</taxon>
    </lineage>
</organism>
<protein>
    <submittedName>
        <fullName evidence="1">Molybdate transport system substrate-binding protein</fullName>
    </submittedName>
</protein>
<keyword evidence="2" id="KW-1185">Reference proteome</keyword>
<dbReference type="Pfam" id="PF13531">
    <property type="entry name" value="SBP_bac_11"/>
    <property type="match status" value="1"/>
</dbReference>
<accession>A0A839T4N8</accession>
<evidence type="ECO:0000313" key="2">
    <source>
        <dbReference type="Proteomes" id="UP000549250"/>
    </source>
</evidence>
<dbReference type="GO" id="GO:0030973">
    <property type="term" value="F:molybdate ion binding"/>
    <property type="evidence" value="ECO:0007669"/>
    <property type="project" value="TreeGrafter"/>
</dbReference>